<proteinExistence type="predicted"/>
<dbReference type="AlphaFoldDB" id="A0A2T5C0U6"/>
<accession>A0A2T5C0U6</accession>
<dbReference type="SUPFAM" id="SSF48239">
    <property type="entry name" value="Terpenoid cyclases/Protein prenyltransferases"/>
    <property type="match status" value="1"/>
</dbReference>
<comment type="caution">
    <text evidence="3">The sequence shown here is derived from an EMBL/GenBank/DDBJ whole genome shotgun (WGS) entry which is preliminary data.</text>
</comment>
<dbReference type="EMBL" id="QAAD01000010">
    <property type="protein sequence ID" value="PTN08232.1"/>
    <property type="molecule type" value="Genomic_DNA"/>
</dbReference>
<reference evidence="3 4" key="1">
    <citation type="submission" date="2018-04" db="EMBL/GenBank/DDBJ databases">
        <title>Genomic Encyclopedia of Archaeal and Bacterial Type Strains, Phase II (KMG-II): from individual species to whole genera.</title>
        <authorList>
            <person name="Goeker M."/>
        </authorList>
    </citation>
    <scope>NUCLEOTIDE SEQUENCE [LARGE SCALE GENOMIC DNA]</scope>
    <source>
        <strain evidence="3 4">DSM 28823</strain>
    </source>
</reference>
<evidence type="ECO:0000313" key="3">
    <source>
        <dbReference type="EMBL" id="PTN08232.1"/>
    </source>
</evidence>
<evidence type="ECO:0000313" key="4">
    <source>
        <dbReference type="Proteomes" id="UP000243525"/>
    </source>
</evidence>
<feature type="domain" description="Prenyltransferase alpha-alpha toroid" evidence="2">
    <location>
        <begin position="125"/>
        <end position="220"/>
    </location>
</feature>
<keyword evidence="1" id="KW-0677">Repeat</keyword>
<evidence type="ECO:0000256" key="1">
    <source>
        <dbReference type="ARBA" id="ARBA00022737"/>
    </source>
</evidence>
<protein>
    <submittedName>
        <fullName evidence="3">Prenyltransferase/squalene oxidase-like repeat protein</fullName>
    </submittedName>
</protein>
<evidence type="ECO:0000259" key="2">
    <source>
        <dbReference type="Pfam" id="PF00432"/>
    </source>
</evidence>
<organism evidence="3 4">
    <name type="scientific">Mangrovibacterium marinum</name>
    <dbReference type="NCBI Taxonomy" id="1639118"/>
    <lineage>
        <taxon>Bacteria</taxon>
        <taxon>Pseudomonadati</taxon>
        <taxon>Bacteroidota</taxon>
        <taxon>Bacteroidia</taxon>
        <taxon>Marinilabiliales</taxon>
        <taxon>Prolixibacteraceae</taxon>
        <taxon>Mangrovibacterium</taxon>
    </lineage>
</organism>
<gene>
    <name evidence="3" type="ORF">C8N47_110118</name>
</gene>
<keyword evidence="4" id="KW-1185">Reference proteome</keyword>
<name>A0A2T5C0U6_9BACT</name>
<dbReference type="Gene3D" id="1.50.10.20">
    <property type="match status" value="1"/>
</dbReference>
<dbReference type="OrthoDB" id="1116904at2"/>
<dbReference type="InterPro" id="IPR001330">
    <property type="entry name" value="Prenyltrans"/>
</dbReference>
<dbReference type="Pfam" id="PF00432">
    <property type="entry name" value="Prenyltrans"/>
    <property type="match status" value="1"/>
</dbReference>
<dbReference type="RefSeq" id="WP_107822671.1">
    <property type="nucleotide sequence ID" value="NZ_OY782574.1"/>
</dbReference>
<sequence length="291" mass="32472">MKETISIRLVNTLEKGKAHLSEDALRQVRSFVSSQMADDCAFRNKGGKSDLYYTVFGWMLCYVLGIKLDSGKMKNYLARQKPDEFDLIHYAAYMRCSILADLSKNGKLMTWLGSLKSKKTKDITEFSGIPHDDPNSPYTQFIWLSLLEDTGNKPTNRAEILANLSDYQLEKGGFRNMPNGLGASTNATVAALSVKGQLEGYKPNRDVQFLKNLQQENGGFFAASASPVPDLLSTATALFILQCYKEKPRYSATEFLEAHWLETGGFCPTLIDETSDVEYTFYGLLALGTID</sequence>
<dbReference type="InterPro" id="IPR008930">
    <property type="entry name" value="Terpenoid_cyclase/PrenylTrfase"/>
</dbReference>
<keyword evidence="3" id="KW-0808">Transferase</keyword>
<dbReference type="GO" id="GO:0016740">
    <property type="term" value="F:transferase activity"/>
    <property type="evidence" value="ECO:0007669"/>
    <property type="project" value="UniProtKB-KW"/>
</dbReference>
<dbReference type="Proteomes" id="UP000243525">
    <property type="component" value="Unassembled WGS sequence"/>
</dbReference>